<sequence length="127" mass="13412">MSQVDTFSSQATTALPNTTQGVTSTSFTPSSERIETSSFSPGVTDQPIEHGVVDNAPDLVTPDTFISGNLGGSERQPAVVVSEVVPAAENDSVQQVESVVHLVPDPEPTVTNTHRMVTRSKGVLKHL</sequence>
<reference evidence="2 3" key="1">
    <citation type="journal article" date="2024" name="G3 (Bethesda)">
        <title>Genome assembly of Hibiscus sabdariffa L. provides insights into metabolisms of medicinal natural products.</title>
        <authorList>
            <person name="Kim T."/>
        </authorList>
    </citation>
    <scope>NUCLEOTIDE SEQUENCE [LARGE SCALE GENOMIC DNA]</scope>
    <source>
        <strain evidence="2">TK-2024</strain>
        <tissue evidence="2">Old leaves</tissue>
    </source>
</reference>
<organism evidence="2 3">
    <name type="scientific">Hibiscus sabdariffa</name>
    <name type="common">roselle</name>
    <dbReference type="NCBI Taxonomy" id="183260"/>
    <lineage>
        <taxon>Eukaryota</taxon>
        <taxon>Viridiplantae</taxon>
        <taxon>Streptophyta</taxon>
        <taxon>Embryophyta</taxon>
        <taxon>Tracheophyta</taxon>
        <taxon>Spermatophyta</taxon>
        <taxon>Magnoliopsida</taxon>
        <taxon>eudicotyledons</taxon>
        <taxon>Gunneridae</taxon>
        <taxon>Pentapetalae</taxon>
        <taxon>rosids</taxon>
        <taxon>malvids</taxon>
        <taxon>Malvales</taxon>
        <taxon>Malvaceae</taxon>
        <taxon>Malvoideae</taxon>
        <taxon>Hibiscus</taxon>
    </lineage>
</organism>
<evidence type="ECO:0000256" key="1">
    <source>
        <dbReference type="SAM" id="MobiDB-lite"/>
    </source>
</evidence>
<keyword evidence="3" id="KW-1185">Reference proteome</keyword>
<feature type="region of interest" description="Disordered" evidence="1">
    <location>
        <begin position="1"/>
        <end position="73"/>
    </location>
</feature>
<name>A0ABR2QIF5_9ROSI</name>
<comment type="caution">
    <text evidence="2">The sequence shown here is derived from an EMBL/GenBank/DDBJ whole genome shotgun (WGS) entry which is preliminary data.</text>
</comment>
<dbReference type="EMBL" id="JBBPBN010000037">
    <property type="protein sequence ID" value="KAK9000462.1"/>
    <property type="molecule type" value="Genomic_DNA"/>
</dbReference>
<evidence type="ECO:0000313" key="2">
    <source>
        <dbReference type="EMBL" id="KAK9000462.1"/>
    </source>
</evidence>
<gene>
    <name evidence="2" type="ORF">V6N11_080960</name>
</gene>
<feature type="compositionally biased region" description="Polar residues" evidence="1">
    <location>
        <begin position="1"/>
        <end position="43"/>
    </location>
</feature>
<dbReference type="Proteomes" id="UP001396334">
    <property type="component" value="Unassembled WGS sequence"/>
</dbReference>
<evidence type="ECO:0000313" key="3">
    <source>
        <dbReference type="Proteomes" id="UP001396334"/>
    </source>
</evidence>
<protein>
    <submittedName>
        <fullName evidence="2">Uncharacterized protein</fullName>
    </submittedName>
</protein>
<accession>A0ABR2QIF5</accession>
<proteinExistence type="predicted"/>